<evidence type="ECO:0008006" key="3">
    <source>
        <dbReference type="Google" id="ProtNLM"/>
    </source>
</evidence>
<name>A0ABR3F176_9AGAR</name>
<dbReference type="PANTHER" id="PTHR17901">
    <property type="entry name" value="MAGNESIUM-DEPENDENT PHOSPHATASE 1 MDP1"/>
    <property type="match status" value="1"/>
</dbReference>
<organism evidence="1 2">
    <name type="scientific">Marasmius crinis-equi</name>
    <dbReference type="NCBI Taxonomy" id="585013"/>
    <lineage>
        <taxon>Eukaryota</taxon>
        <taxon>Fungi</taxon>
        <taxon>Dikarya</taxon>
        <taxon>Basidiomycota</taxon>
        <taxon>Agaricomycotina</taxon>
        <taxon>Agaricomycetes</taxon>
        <taxon>Agaricomycetidae</taxon>
        <taxon>Agaricales</taxon>
        <taxon>Marasmiineae</taxon>
        <taxon>Marasmiaceae</taxon>
        <taxon>Marasmius</taxon>
    </lineage>
</organism>
<dbReference type="NCBIfam" id="TIGR01685">
    <property type="entry name" value="MDP-1"/>
    <property type="match status" value="1"/>
</dbReference>
<evidence type="ECO:0000313" key="1">
    <source>
        <dbReference type="EMBL" id="KAL0568951.1"/>
    </source>
</evidence>
<dbReference type="SUPFAM" id="SSF56784">
    <property type="entry name" value="HAD-like"/>
    <property type="match status" value="1"/>
</dbReference>
<dbReference type="InterPro" id="IPR010036">
    <property type="entry name" value="MDP_1_eu_arc"/>
</dbReference>
<dbReference type="PANTHER" id="PTHR17901:SF14">
    <property type="entry name" value="MAGNESIUM-DEPENDENT PHOSPHATASE 1"/>
    <property type="match status" value="1"/>
</dbReference>
<protein>
    <recommendedName>
        <fullName evidence="3">Magnesium-dependent phosphatase-1</fullName>
    </recommendedName>
</protein>
<proteinExistence type="predicted"/>
<dbReference type="InterPro" id="IPR023214">
    <property type="entry name" value="HAD_sf"/>
</dbReference>
<reference evidence="1 2" key="1">
    <citation type="submission" date="2024-02" db="EMBL/GenBank/DDBJ databases">
        <title>A draft genome for the cacao thread blight pathogen Marasmius crinis-equi.</title>
        <authorList>
            <person name="Cohen S.P."/>
            <person name="Baruah I.K."/>
            <person name="Amoako-Attah I."/>
            <person name="Bukari Y."/>
            <person name="Meinhardt L.W."/>
            <person name="Bailey B.A."/>
        </authorList>
    </citation>
    <scope>NUCLEOTIDE SEQUENCE [LARGE SCALE GENOMIC DNA]</scope>
    <source>
        <strain evidence="1 2">GH-76</strain>
    </source>
</reference>
<keyword evidence="2" id="KW-1185">Reference proteome</keyword>
<dbReference type="SFLD" id="SFLDG01131">
    <property type="entry name" value="C1.5.2:_MDP_Like"/>
    <property type="match status" value="1"/>
</dbReference>
<dbReference type="Proteomes" id="UP001465976">
    <property type="component" value="Unassembled WGS sequence"/>
</dbReference>
<dbReference type="EMBL" id="JBAHYK010001223">
    <property type="protein sequence ID" value="KAL0568951.1"/>
    <property type="molecule type" value="Genomic_DNA"/>
</dbReference>
<comment type="caution">
    <text evidence="1">The sequence shown here is derived from an EMBL/GenBank/DDBJ whole genome shotgun (WGS) entry which is preliminary data.</text>
</comment>
<dbReference type="Pfam" id="PF12689">
    <property type="entry name" value="Acid_PPase"/>
    <property type="match status" value="1"/>
</dbReference>
<dbReference type="Gene3D" id="3.40.50.1000">
    <property type="entry name" value="HAD superfamily/HAD-like"/>
    <property type="match status" value="1"/>
</dbReference>
<gene>
    <name evidence="1" type="ORF">V5O48_013019</name>
</gene>
<sequence length="147" mass="16845">MPELVVFDLDYTLWDMFIDIDVTGPLHRKKSTLNEIRDRDGQPISLYKDVPEILHRLKKAGVKIAVASRSTTPELAKRALELLLVPPPPGSDELPQRAIDFFIQLEIYPTSKLMHFGRIHEATGIPYNKMVFFDDDLSNQETERLGQ</sequence>
<dbReference type="SFLD" id="SFLDG01129">
    <property type="entry name" value="C1.5:_HAD__Beta-PGM__Phosphata"/>
    <property type="match status" value="1"/>
</dbReference>
<dbReference type="InterPro" id="IPR010033">
    <property type="entry name" value="HAD_SF_ppase_IIIC"/>
</dbReference>
<accession>A0ABR3F176</accession>
<evidence type="ECO:0000313" key="2">
    <source>
        <dbReference type="Proteomes" id="UP001465976"/>
    </source>
</evidence>
<dbReference type="InterPro" id="IPR036412">
    <property type="entry name" value="HAD-like_sf"/>
</dbReference>
<dbReference type="NCBIfam" id="TIGR01681">
    <property type="entry name" value="HAD-SF-IIIC"/>
    <property type="match status" value="1"/>
</dbReference>
<dbReference type="SFLD" id="SFLDS00003">
    <property type="entry name" value="Haloacid_Dehalogenase"/>
    <property type="match status" value="1"/>
</dbReference>